<organism evidence="2 3">
    <name type="scientific">Collybia nuda</name>
    <dbReference type="NCBI Taxonomy" id="64659"/>
    <lineage>
        <taxon>Eukaryota</taxon>
        <taxon>Fungi</taxon>
        <taxon>Dikarya</taxon>
        <taxon>Basidiomycota</taxon>
        <taxon>Agaricomycotina</taxon>
        <taxon>Agaricomycetes</taxon>
        <taxon>Agaricomycetidae</taxon>
        <taxon>Agaricales</taxon>
        <taxon>Tricholomatineae</taxon>
        <taxon>Clitocybaceae</taxon>
        <taxon>Collybia</taxon>
    </lineage>
</organism>
<dbReference type="Proteomes" id="UP000807353">
    <property type="component" value="Unassembled WGS sequence"/>
</dbReference>
<evidence type="ECO:0000256" key="1">
    <source>
        <dbReference type="SAM" id="MobiDB-lite"/>
    </source>
</evidence>
<dbReference type="EMBL" id="MU150297">
    <property type="protein sequence ID" value="KAF9460527.1"/>
    <property type="molecule type" value="Genomic_DNA"/>
</dbReference>
<protein>
    <submittedName>
        <fullName evidence="2">Uncharacterized protein</fullName>
    </submittedName>
</protein>
<evidence type="ECO:0000313" key="2">
    <source>
        <dbReference type="EMBL" id="KAF9460527.1"/>
    </source>
</evidence>
<accession>A0A9P5Y1I9</accession>
<proteinExistence type="predicted"/>
<gene>
    <name evidence="2" type="ORF">BDZ94DRAFT_1265787</name>
</gene>
<reference evidence="2" key="1">
    <citation type="submission" date="2020-11" db="EMBL/GenBank/DDBJ databases">
        <authorList>
            <consortium name="DOE Joint Genome Institute"/>
            <person name="Ahrendt S."/>
            <person name="Riley R."/>
            <person name="Andreopoulos W."/>
            <person name="Labutti K."/>
            <person name="Pangilinan J."/>
            <person name="Ruiz-Duenas F.J."/>
            <person name="Barrasa J.M."/>
            <person name="Sanchez-Garcia M."/>
            <person name="Camarero S."/>
            <person name="Miyauchi S."/>
            <person name="Serrano A."/>
            <person name="Linde D."/>
            <person name="Babiker R."/>
            <person name="Drula E."/>
            <person name="Ayuso-Fernandez I."/>
            <person name="Pacheco R."/>
            <person name="Padilla G."/>
            <person name="Ferreira P."/>
            <person name="Barriuso J."/>
            <person name="Kellner H."/>
            <person name="Castanera R."/>
            <person name="Alfaro M."/>
            <person name="Ramirez L."/>
            <person name="Pisabarro A.G."/>
            <person name="Kuo A."/>
            <person name="Tritt A."/>
            <person name="Lipzen A."/>
            <person name="He G."/>
            <person name="Yan M."/>
            <person name="Ng V."/>
            <person name="Cullen D."/>
            <person name="Martin F."/>
            <person name="Rosso M.-N."/>
            <person name="Henrissat B."/>
            <person name="Hibbett D."/>
            <person name="Martinez A.T."/>
            <person name="Grigoriev I.V."/>
        </authorList>
    </citation>
    <scope>NUCLEOTIDE SEQUENCE</scope>
    <source>
        <strain evidence="2">CBS 247.69</strain>
    </source>
</reference>
<evidence type="ECO:0000313" key="3">
    <source>
        <dbReference type="Proteomes" id="UP000807353"/>
    </source>
</evidence>
<feature type="compositionally biased region" description="Basic residues" evidence="1">
    <location>
        <begin position="54"/>
        <end position="64"/>
    </location>
</feature>
<name>A0A9P5Y1I9_9AGAR</name>
<keyword evidence="3" id="KW-1185">Reference proteome</keyword>
<sequence length="64" mass="7006">MYPSKPLTARAPLNPAAIPFVPPTQPVQVEHKGPTFWSPLQNNPIPIATPPNKGGRRRLRALTT</sequence>
<dbReference type="AlphaFoldDB" id="A0A9P5Y1I9"/>
<comment type="caution">
    <text evidence="2">The sequence shown here is derived from an EMBL/GenBank/DDBJ whole genome shotgun (WGS) entry which is preliminary data.</text>
</comment>
<feature type="region of interest" description="Disordered" evidence="1">
    <location>
        <begin position="35"/>
        <end position="64"/>
    </location>
</feature>